<dbReference type="SUPFAM" id="SSF56752">
    <property type="entry name" value="D-aminoacid aminotransferase-like PLP-dependent enzymes"/>
    <property type="match status" value="1"/>
</dbReference>
<dbReference type="Pfam" id="PF01063">
    <property type="entry name" value="Aminotran_4"/>
    <property type="match status" value="1"/>
</dbReference>
<keyword evidence="6 17" id="KW-0032">Aminotransferase</keyword>
<evidence type="ECO:0000256" key="11">
    <source>
        <dbReference type="ARBA" id="ARBA00048212"/>
    </source>
</evidence>
<dbReference type="PANTHER" id="PTHR11825:SF44">
    <property type="entry name" value="BRANCHED-CHAIN-AMINO-ACID AMINOTRANSFERASE"/>
    <property type="match status" value="1"/>
</dbReference>
<dbReference type="UniPathway" id="UPA00047">
    <property type="reaction ID" value="UER00058"/>
</dbReference>
<evidence type="ECO:0000256" key="14">
    <source>
        <dbReference type="PIRSR" id="PIRSR006468-1"/>
    </source>
</evidence>
<dbReference type="Gene3D" id="3.30.470.10">
    <property type="match status" value="1"/>
</dbReference>
<dbReference type="UniPathway" id="UPA00048">
    <property type="reaction ID" value="UER00073"/>
</dbReference>
<evidence type="ECO:0000256" key="8">
    <source>
        <dbReference type="ARBA" id="ARBA00022679"/>
    </source>
</evidence>
<comment type="pathway">
    <text evidence="4 18">Amino-acid biosynthesis; L-leucine biosynthesis; L-leucine from 3-methyl-2-oxobutanoate: step 4/4.</text>
</comment>
<name>A0A4R1S4F3_HYDET</name>
<feature type="modified residue" description="N6-(pyridoxal phosphate)lysine" evidence="14">
    <location>
        <position position="197"/>
    </location>
</feature>
<evidence type="ECO:0000256" key="15">
    <source>
        <dbReference type="RuleBase" id="RU004106"/>
    </source>
</evidence>
<dbReference type="UniPathway" id="UPA00049">
    <property type="reaction ID" value="UER00062"/>
</dbReference>
<dbReference type="GO" id="GO:0009098">
    <property type="term" value="P:L-leucine biosynthetic process"/>
    <property type="evidence" value="ECO:0007669"/>
    <property type="project" value="UniProtKB-UniPathway"/>
</dbReference>
<dbReference type="EMBL" id="SLUN01000004">
    <property type="protein sequence ID" value="TCL74143.1"/>
    <property type="molecule type" value="Genomic_DNA"/>
</dbReference>
<dbReference type="Gene3D" id="3.20.10.10">
    <property type="entry name" value="D-amino Acid Aminotransferase, subunit A, domain 2"/>
    <property type="match status" value="1"/>
</dbReference>
<sequence>MNITVERLPEQELKPLFADPTQLGFGKVFTDYMFTAYYRKGQGWVEPKISKLKALQIDPAAVALHYSQEIFEGLKAYAGPDGRILLFRPEQNARRMYASAERLCMAPVPEELFLQGITDLVNLEKRWIPKAPGTSLYIRPTLIGTGDALGVHPADEYLFYVILTPVAAYYKEGFKPISLYVEEHYIRAAVGGVGNVKTGGNYAASLLAAAKAQEKGFSQVLWLDAKENRYAEEVGSMNMFFVFGRKLVTPNLGGSILPGITRASVLELARSLGYEAEERPIGIDEVIAGLQDGTLTEAFGSGTAAVISPVGSLFYQDQNHVIHGNQVGPVTQQLYDRLVDIQYGRAEDPFGWVREIGRL</sequence>
<dbReference type="GO" id="GO:0052656">
    <property type="term" value="F:L-isoleucine-2-oxoglutarate transaminase activity"/>
    <property type="evidence" value="ECO:0007669"/>
    <property type="project" value="RHEA"/>
</dbReference>
<evidence type="ECO:0000256" key="3">
    <source>
        <dbReference type="ARBA" id="ARBA00004931"/>
    </source>
</evidence>
<dbReference type="AlphaFoldDB" id="A0A4R1S4F3"/>
<comment type="cofactor">
    <cofactor evidence="1 16">
        <name>pyridoxal 5'-phosphate</name>
        <dbReference type="ChEBI" id="CHEBI:597326"/>
    </cofactor>
</comment>
<dbReference type="InterPro" id="IPR001544">
    <property type="entry name" value="Aminotrans_IV"/>
</dbReference>
<evidence type="ECO:0000256" key="18">
    <source>
        <dbReference type="RuleBase" id="RU004519"/>
    </source>
</evidence>
<dbReference type="RefSeq" id="WP_132013127.1">
    <property type="nucleotide sequence ID" value="NZ_SLUN01000004.1"/>
</dbReference>
<dbReference type="InterPro" id="IPR005786">
    <property type="entry name" value="B_amino_transII"/>
</dbReference>
<dbReference type="GO" id="GO:0009099">
    <property type="term" value="P:L-valine biosynthetic process"/>
    <property type="evidence" value="ECO:0007669"/>
    <property type="project" value="UniProtKB-UniPathway"/>
</dbReference>
<keyword evidence="9 16" id="KW-0663">Pyridoxal phosphate</keyword>
<dbReference type="EC" id="2.6.1.42" evidence="17"/>
<comment type="catalytic activity">
    <reaction evidence="12 17">
        <text>L-isoleucine + 2-oxoglutarate = (S)-3-methyl-2-oxopentanoate + L-glutamate</text>
        <dbReference type="Rhea" id="RHEA:24801"/>
        <dbReference type="ChEBI" id="CHEBI:16810"/>
        <dbReference type="ChEBI" id="CHEBI:29985"/>
        <dbReference type="ChEBI" id="CHEBI:35146"/>
        <dbReference type="ChEBI" id="CHEBI:58045"/>
        <dbReference type="EC" id="2.6.1.42"/>
    </reaction>
</comment>
<comment type="pathway">
    <text evidence="3 18">Amino-acid biosynthesis; L-valine biosynthesis; L-valine from pyruvate: step 4/4.</text>
</comment>
<keyword evidence="10 17" id="KW-0100">Branched-chain amino acid biosynthesis</keyword>
<dbReference type="CDD" id="cd01557">
    <property type="entry name" value="BCAT_beta_family"/>
    <property type="match status" value="1"/>
</dbReference>
<evidence type="ECO:0000256" key="6">
    <source>
        <dbReference type="ARBA" id="ARBA00022576"/>
    </source>
</evidence>
<keyword evidence="20" id="KW-1185">Reference proteome</keyword>
<dbReference type="PROSITE" id="PS00770">
    <property type="entry name" value="AA_TRANSFER_CLASS_4"/>
    <property type="match status" value="1"/>
</dbReference>
<gene>
    <name evidence="19" type="ORF">EDC14_100479</name>
</gene>
<keyword evidence="8 17" id="KW-0808">Transferase</keyword>
<dbReference type="InterPro" id="IPR036038">
    <property type="entry name" value="Aminotransferase-like"/>
</dbReference>
<keyword evidence="7 17" id="KW-0028">Amino-acid biosynthesis</keyword>
<evidence type="ECO:0000256" key="4">
    <source>
        <dbReference type="ARBA" id="ARBA00005072"/>
    </source>
</evidence>
<proteinExistence type="inferred from homology"/>
<evidence type="ECO:0000256" key="9">
    <source>
        <dbReference type="ARBA" id="ARBA00022898"/>
    </source>
</evidence>
<comment type="caution">
    <text evidence="19">The sequence shown here is derived from an EMBL/GenBank/DDBJ whole genome shotgun (WGS) entry which is preliminary data.</text>
</comment>
<dbReference type="OrthoDB" id="9804984at2"/>
<accession>A0A4R1S4F3</accession>
<dbReference type="PIRSF" id="PIRSF006468">
    <property type="entry name" value="BCAT1"/>
    <property type="match status" value="1"/>
</dbReference>
<evidence type="ECO:0000256" key="12">
    <source>
        <dbReference type="ARBA" id="ARBA00048798"/>
    </source>
</evidence>
<dbReference type="NCBIfam" id="NF009897">
    <property type="entry name" value="PRK13357.1"/>
    <property type="match status" value="1"/>
</dbReference>
<comment type="catalytic activity">
    <reaction evidence="13 17">
        <text>L-leucine + 2-oxoglutarate = 4-methyl-2-oxopentanoate + L-glutamate</text>
        <dbReference type="Rhea" id="RHEA:18321"/>
        <dbReference type="ChEBI" id="CHEBI:16810"/>
        <dbReference type="ChEBI" id="CHEBI:17865"/>
        <dbReference type="ChEBI" id="CHEBI:29985"/>
        <dbReference type="ChEBI" id="CHEBI:57427"/>
        <dbReference type="EC" id="2.6.1.42"/>
    </reaction>
</comment>
<dbReference type="InterPro" id="IPR043132">
    <property type="entry name" value="BCAT-like_C"/>
</dbReference>
<evidence type="ECO:0000256" key="13">
    <source>
        <dbReference type="ARBA" id="ARBA00049229"/>
    </source>
</evidence>
<evidence type="ECO:0000256" key="17">
    <source>
        <dbReference type="RuleBase" id="RU004517"/>
    </source>
</evidence>
<dbReference type="InterPro" id="IPR033939">
    <property type="entry name" value="BCAT_family"/>
</dbReference>
<evidence type="ECO:0000313" key="19">
    <source>
        <dbReference type="EMBL" id="TCL74143.1"/>
    </source>
</evidence>
<dbReference type="PANTHER" id="PTHR11825">
    <property type="entry name" value="SUBGROUP IIII AMINOTRANSFERASE"/>
    <property type="match status" value="1"/>
</dbReference>
<evidence type="ECO:0000256" key="10">
    <source>
        <dbReference type="ARBA" id="ARBA00023304"/>
    </source>
</evidence>
<evidence type="ECO:0000313" key="20">
    <source>
        <dbReference type="Proteomes" id="UP000295008"/>
    </source>
</evidence>
<organism evidence="19 20">
    <name type="scientific">Hydrogenispora ethanolica</name>
    <dbReference type="NCBI Taxonomy" id="1082276"/>
    <lineage>
        <taxon>Bacteria</taxon>
        <taxon>Bacillati</taxon>
        <taxon>Bacillota</taxon>
        <taxon>Hydrogenispora</taxon>
    </lineage>
</organism>
<comment type="similarity">
    <text evidence="5 15">Belongs to the class-IV pyridoxal-phosphate-dependent aminotransferase family.</text>
</comment>
<dbReference type="InterPro" id="IPR018300">
    <property type="entry name" value="Aminotrans_IV_CS"/>
</dbReference>
<dbReference type="GO" id="GO:0009097">
    <property type="term" value="P:isoleucine biosynthetic process"/>
    <property type="evidence" value="ECO:0007669"/>
    <property type="project" value="UniProtKB-UniPathway"/>
</dbReference>
<dbReference type="GO" id="GO:0052654">
    <property type="term" value="F:L-leucine-2-oxoglutarate transaminase activity"/>
    <property type="evidence" value="ECO:0007669"/>
    <property type="project" value="RHEA"/>
</dbReference>
<comment type="catalytic activity">
    <reaction evidence="11 17">
        <text>L-valine + 2-oxoglutarate = 3-methyl-2-oxobutanoate + L-glutamate</text>
        <dbReference type="Rhea" id="RHEA:24813"/>
        <dbReference type="ChEBI" id="CHEBI:11851"/>
        <dbReference type="ChEBI" id="CHEBI:16810"/>
        <dbReference type="ChEBI" id="CHEBI:29985"/>
        <dbReference type="ChEBI" id="CHEBI:57762"/>
        <dbReference type="EC" id="2.6.1.42"/>
    </reaction>
</comment>
<reference evidence="19 20" key="1">
    <citation type="submission" date="2019-03" db="EMBL/GenBank/DDBJ databases">
        <title>Genomic Encyclopedia of Type Strains, Phase IV (KMG-IV): sequencing the most valuable type-strain genomes for metagenomic binning, comparative biology and taxonomic classification.</title>
        <authorList>
            <person name="Goeker M."/>
        </authorList>
    </citation>
    <scope>NUCLEOTIDE SEQUENCE [LARGE SCALE GENOMIC DNA]</scope>
    <source>
        <strain evidence="19 20">LX-B</strain>
    </source>
</reference>
<evidence type="ECO:0000256" key="16">
    <source>
        <dbReference type="RuleBase" id="RU004516"/>
    </source>
</evidence>
<evidence type="ECO:0000256" key="1">
    <source>
        <dbReference type="ARBA" id="ARBA00001933"/>
    </source>
</evidence>
<dbReference type="NCBIfam" id="TIGR01123">
    <property type="entry name" value="ilvE_II"/>
    <property type="match status" value="1"/>
</dbReference>
<evidence type="ECO:0000256" key="2">
    <source>
        <dbReference type="ARBA" id="ARBA00004824"/>
    </source>
</evidence>
<evidence type="ECO:0000256" key="7">
    <source>
        <dbReference type="ARBA" id="ARBA00022605"/>
    </source>
</evidence>
<protein>
    <recommendedName>
        <fullName evidence="17">Branched-chain-amino-acid aminotransferase</fullName>
        <ecNumber evidence="17">2.6.1.42</ecNumber>
    </recommendedName>
</protein>
<dbReference type="Proteomes" id="UP000295008">
    <property type="component" value="Unassembled WGS sequence"/>
</dbReference>
<dbReference type="InterPro" id="IPR043131">
    <property type="entry name" value="BCAT-like_N"/>
</dbReference>
<dbReference type="GO" id="GO:0052655">
    <property type="term" value="F:L-valine-2-oxoglutarate transaminase activity"/>
    <property type="evidence" value="ECO:0007669"/>
    <property type="project" value="RHEA"/>
</dbReference>
<evidence type="ECO:0000256" key="5">
    <source>
        <dbReference type="ARBA" id="ARBA00009320"/>
    </source>
</evidence>
<comment type="pathway">
    <text evidence="2 18">Amino-acid biosynthesis; L-isoleucine biosynthesis; L-isoleucine from 2-oxobutanoate: step 4/4.</text>
</comment>